<keyword evidence="4 5" id="KW-0472">Membrane</keyword>
<feature type="transmembrane region" description="Helical" evidence="5">
    <location>
        <begin position="416"/>
        <end position="441"/>
    </location>
</feature>
<evidence type="ECO:0000256" key="1">
    <source>
        <dbReference type="ARBA" id="ARBA00004141"/>
    </source>
</evidence>
<proteinExistence type="predicted"/>
<evidence type="ECO:0000313" key="8">
    <source>
        <dbReference type="EMBL" id="JAG19193.1"/>
    </source>
</evidence>
<dbReference type="InterPro" id="IPR051832">
    <property type="entry name" value="mTOR-Rac_regulators"/>
</dbReference>
<dbReference type="GO" id="GO:0030514">
    <property type="term" value="P:negative regulation of BMP signaling pathway"/>
    <property type="evidence" value="ECO:0007669"/>
    <property type="project" value="TreeGrafter"/>
</dbReference>
<evidence type="ECO:0000313" key="10">
    <source>
        <dbReference type="EMBL" id="JAG19196.1"/>
    </source>
</evidence>
<feature type="domain" description="DEP" evidence="6">
    <location>
        <begin position="699"/>
        <end position="754"/>
    </location>
</feature>
<evidence type="ECO:0000256" key="3">
    <source>
        <dbReference type="ARBA" id="ARBA00022989"/>
    </source>
</evidence>
<keyword evidence="3 5" id="KW-1133">Transmembrane helix</keyword>
<comment type="subcellular location">
    <subcellularLocation>
        <location evidence="1">Membrane</location>
        <topology evidence="1">Multi-pass membrane protein</topology>
    </subcellularLocation>
</comment>
<dbReference type="AlphaFoldDB" id="A0A0A9XHT6"/>
<reference evidence="10" key="1">
    <citation type="journal article" date="2014" name="PLoS ONE">
        <title>Transcriptome-Based Identification of ABC Transporters in the Western Tarnished Plant Bug Lygus hesperus.</title>
        <authorList>
            <person name="Hull J.J."/>
            <person name="Chaney K."/>
            <person name="Geib S.M."/>
            <person name="Fabrick J.A."/>
            <person name="Brent C.S."/>
            <person name="Walsh D."/>
            <person name="Lavine L.C."/>
        </authorList>
    </citation>
    <scope>NUCLEOTIDE SEQUENCE</scope>
</reference>
<feature type="transmembrane region" description="Helical" evidence="5">
    <location>
        <begin position="141"/>
        <end position="161"/>
    </location>
</feature>
<feature type="transmembrane region" description="Helical" evidence="5">
    <location>
        <begin position="49"/>
        <end position="70"/>
    </location>
</feature>
<dbReference type="EMBL" id="GBHO01003961">
    <property type="protein sequence ID" value="JAG39643.1"/>
    <property type="molecule type" value="Transcribed_RNA"/>
</dbReference>
<dbReference type="InterPro" id="IPR004776">
    <property type="entry name" value="Mem_transp_PIN-like"/>
</dbReference>
<evidence type="ECO:0000313" key="11">
    <source>
        <dbReference type="EMBL" id="JAG39643.1"/>
    </source>
</evidence>
<feature type="transmembrane region" description="Helical" evidence="5">
    <location>
        <begin position="182"/>
        <end position="204"/>
    </location>
</feature>
<dbReference type="Pfam" id="PF00610">
    <property type="entry name" value="DEP"/>
    <property type="match status" value="1"/>
</dbReference>
<accession>A0A0A9XHT6</accession>
<feature type="transmembrane region" description="Helical" evidence="5">
    <location>
        <begin position="216"/>
        <end position="234"/>
    </location>
</feature>
<feature type="transmembrane region" description="Helical" evidence="5">
    <location>
        <begin position="453"/>
        <end position="475"/>
    </location>
</feature>
<dbReference type="Gene3D" id="1.10.10.10">
    <property type="entry name" value="Winged helix-like DNA-binding domain superfamily/Winged helix DNA-binding domain"/>
    <property type="match status" value="1"/>
</dbReference>
<dbReference type="InterPro" id="IPR036388">
    <property type="entry name" value="WH-like_DNA-bd_sf"/>
</dbReference>
<feature type="transmembrane region" description="Helical" evidence="5">
    <location>
        <begin position="76"/>
        <end position="101"/>
    </location>
</feature>
<feature type="transmembrane region" description="Helical" evidence="5">
    <location>
        <begin position="285"/>
        <end position="307"/>
    </location>
</feature>
<feature type="transmembrane region" description="Helical" evidence="5">
    <location>
        <begin position="616"/>
        <end position="637"/>
    </location>
</feature>
<dbReference type="EMBL" id="GBHO01024408">
    <property type="protein sequence ID" value="JAG19196.1"/>
    <property type="molecule type" value="Transcribed_RNA"/>
</dbReference>
<evidence type="ECO:0000256" key="5">
    <source>
        <dbReference type="SAM" id="Phobius"/>
    </source>
</evidence>
<evidence type="ECO:0000313" key="9">
    <source>
        <dbReference type="EMBL" id="JAG19195.1"/>
    </source>
</evidence>
<dbReference type="PANTHER" id="PTHR22829">
    <property type="entry name" value="DEP DOMAIN PROTEIN"/>
    <property type="match status" value="1"/>
</dbReference>
<feature type="transmembrane region" description="Helical" evidence="5">
    <location>
        <begin position="246"/>
        <end position="265"/>
    </location>
</feature>
<evidence type="ECO:0000256" key="2">
    <source>
        <dbReference type="ARBA" id="ARBA00022692"/>
    </source>
</evidence>
<keyword evidence="2 5" id="KW-0812">Transmembrane</keyword>
<feature type="transmembrane region" description="Helical" evidence="5">
    <location>
        <begin position="495"/>
        <end position="514"/>
    </location>
</feature>
<dbReference type="GO" id="GO:0035556">
    <property type="term" value="P:intracellular signal transduction"/>
    <property type="evidence" value="ECO:0007669"/>
    <property type="project" value="InterPro"/>
</dbReference>
<evidence type="ECO:0000259" key="6">
    <source>
        <dbReference type="PROSITE" id="PS50186"/>
    </source>
</evidence>
<dbReference type="PROSITE" id="PS50186">
    <property type="entry name" value="DEP"/>
    <property type="match status" value="1"/>
</dbReference>
<dbReference type="GO" id="GO:0016020">
    <property type="term" value="C:membrane"/>
    <property type="evidence" value="ECO:0007669"/>
    <property type="project" value="UniProtKB-SubCell"/>
</dbReference>
<dbReference type="EMBL" id="GBHO01024411">
    <property type="protein sequence ID" value="JAG19193.1"/>
    <property type="molecule type" value="Transcribed_RNA"/>
</dbReference>
<evidence type="ECO:0000256" key="4">
    <source>
        <dbReference type="ARBA" id="ARBA00023136"/>
    </source>
</evidence>
<feature type="transmembrane region" description="Helical" evidence="5">
    <location>
        <begin position="20"/>
        <end position="37"/>
    </location>
</feature>
<dbReference type="PANTHER" id="PTHR22829:SF5">
    <property type="entry name" value="INTEGRAL MEMBRANE PROTEIN GPR155"/>
    <property type="match status" value="1"/>
</dbReference>
<dbReference type="Pfam" id="PF03547">
    <property type="entry name" value="Mem_trans"/>
    <property type="match status" value="1"/>
</dbReference>
<feature type="transmembrane region" description="Helical" evidence="5">
    <location>
        <begin position="354"/>
        <end position="377"/>
    </location>
</feature>
<organism evidence="10">
    <name type="scientific">Lygus hesperus</name>
    <name type="common">Western plant bug</name>
    <dbReference type="NCBI Taxonomy" id="30085"/>
    <lineage>
        <taxon>Eukaryota</taxon>
        <taxon>Metazoa</taxon>
        <taxon>Ecdysozoa</taxon>
        <taxon>Arthropoda</taxon>
        <taxon>Hexapoda</taxon>
        <taxon>Insecta</taxon>
        <taxon>Pterygota</taxon>
        <taxon>Neoptera</taxon>
        <taxon>Paraneoptera</taxon>
        <taxon>Hemiptera</taxon>
        <taxon>Heteroptera</taxon>
        <taxon>Panheteroptera</taxon>
        <taxon>Cimicomorpha</taxon>
        <taxon>Miridae</taxon>
        <taxon>Mirini</taxon>
        <taxon>Lygus</taxon>
    </lineage>
</organism>
<dbReference type="SMART" id="SM00049">
    <property type="entry name" value="DEP"/>
    <property type="match status" value="1"/>
</dbReference>
<dbReference type="EMBL" id="GBHO01024414">
    <property type="protein sequence ID" value="JAG19190.1"/>
    <property type="molecule type" value="Transcribed_RNA"/>
</dbReference>
<dbReference type="SUPFAM" id="SSF46785">
    <property type="entry name" value="Winged helix' DNA-binding domain"/>
    <property type="match status" value="1"/>
</dbReference>
<name>A0A0A9XHT6_LYGHE</name>
<dbReference type="InterPro" id="IPR036390">
    <property type="entry name" value="WH_DNA-bd_sf"/>
</dbReference>
<evidence type="ECO:0000313" key="7">
    <source>
        <dbReference type="EMBL" id="JAG19190.1"/>
    </source>
</evidence>
<gene>
    <name evidence="7" type="ORF">CM83_90264</name>
    <name evidence="10" type="ORF">CM83_90266</name>
    <name evidence="9" type="ORF">CM83_90268</name>
    <name evidence="8" type="ORF">CM83_90272</name>
    <name evidence="11" type="ORF">CM83_90278</name>
</gene>
<dbReference type="EMBL" id="GBHO01024409">
    <property type="protein sequence ID" value="JAG19195.1"/>
    <property type="molecule type" value="Transcribed_RNA"/>
</dbReference>
<feature type="transmembrane region" description="Helical" evidence="5">
    <location>
        <begin position="113"/>
        <end position="135"/>
    </location>
</feature>
<sequence length="755" mass="83695">MEDDQYQEEDGVEVPLEKLYSALIECFGVIICGYIAGRVGLIKEQQTQGLATFVGTFSLPCLIFISLATLDLSSVNWYFLLSVFISKAIVFAFVLLITLLVTRPVDPGKSGLYAIFCTQSNDFAIGFPIISTVYGNSHQDFVSYLYLLAPVNLVMLNPIGFTLMEISKNKNSTSRTHLPLRVITSIATNPIVFMTALGIAGNFIFAHEVPDALEALLKVFGSAFTASALFLLGLRMVGSVRNFKGEALMVPICLIAVKELVLPLVTREVSSLVLTWAQVPANESIAFSTYGFLYGTIPSAPGVFVYATNYGLEVKLIATAMVACTFVSAPLMFISAKMVSISHLSPSKTLSSLAAFELDLSIVGIFACVILLSVFTFKRSAWSAPQKLTMCFVLSQLFGCIGTITGHLYWPYSQYTAYFLMNLGDFSARILTACLAICLAFMESRNYATVNHFLPIFYGIAAGIPVMLIVIANLLGDSIPSPERTTLASSTIVETIDIFVLLVSLIVSVVYMVLQQRYKRRYARYLVYSREASATCDSTHTCEDVPTPQGEEQPVLPGTPLLDPCSGNEDSHPVHHMALVFFLVCALFISLALHIWNVVDDKMTGVYLELAFLDVFFTRGQSLIVLFIFGLDIISLMQPFCRRVMETFSHGETITLPNVEEIPSETQHLCDQFNTYHIQPCQTQIVRRRRMKLWDFVACFTGEDLVSWLLSQGLIKDREEGVVYGSHLLTGRVLRHVNNAQYFTDDMALFVFNNN</sequence>
<feature type="transmembrane region" description="Helical" evidence="5">
    <location>
        <begin position="314"/>
        <end position="334"/>
    </location>
</feature>
<dbReference type="GO" id="GO:0055085">
    <property type="term" value="P:transmembrane transport"/>
    <property type="evidence" value="ECO:0007669"/>
    <property type="project" value="InterPro"/>
</dbReference>
<feature type="transmembrane region" description="Helical" evidence="5">
    <location>
        <begin position="389"/>
        <end position="410"/>
    </location>
</feature>
<protein>
    <recommendedName>
        <fullName evidence="6">DEP domain-containing protein</fullName>
    </recommendedName>
</protein>
<dbReference type="InterPro" id="IPR000591">
    <property type="entry name" value="DEP_dom"/>
</dbReference>
<feature type="transmembrane region" description="Helical" evidence="5">
    <location>
        <begin position="577"/>
        <end position="596"/>
    </location>
</feature>
<reference evidence="10" key="2">
    <citation type="submission" date="2014-07" db="EMBL/GenBank/DDBJ databases">
        <authorList>
            <person name="Hull J."/>
        </authorList>
    </citation>
    <scope>NUCLEOTIDE SEQUENCE</scope>
</reference>